<feature type="transmembrane region" description="Helical" evidence="7">
    <location>
        <begin position="65"/>
        <end position="91"/>
    </location>
</feature>
<gene>
    <name evidence="9" type="ORF">J4G78_10760</name>
</gene>
<dbReference type="InterPro" id="IPR002898">
    <property type="entry name" value="MotA_ExbB_proton_chnl"/>
</dbReference>
<proteinExistence type="inferred from homology"/>
<comment type="similarity">
    <text evidence="6">Belongs to the exbB/tolQ family.</text>
</comment>
<evidence type="ECO:0000256" key="7">
    <source>
        <dbReference type="SAM" id="Phobius"/>
    </source>
</evidence>
<feature type="transmembrane region" description="Helical" evidence="7">
    <location>
        <begin position="111"/>
        <end position="132"/>
    </location>
</feature>
<accession>A0ABX7SZN8</accession>
<dbReference type="EMBL" id="CP071794">
    <property type="protein sequence ID" value="QTD54739.1"/>
    <property type="molecule type" value="Genomic_DNA"/>
</dbReference>
<evidence type="ECO:0000313" key="9">
    <source>
        <dbReference type="EMBL" id="QTD54739.1"/>
    </source>
</evidence>
<sequence length="142" mass="15728">MVAAKIAPENKFAFDHPPEPDVMIWFVLAILMAIFVSMLVIFAKNMTTNSKSIKLKPERYALWTSYLKTASICSLLIGLIGSLIGVYRTLIKMAMFEVYNFEGSIGPIGEALIFLIIGIAIAFLGYGLEFIGRWKGVAAMNK</sequence>
<keyword evidence="6" id="KW-0813">Transport</keyword>
<feature type="domain" description="MotA/TolQ/ExbB proton channel" evidence="8">
    <location>
        <begin position="58"/>
        <end position="123"/>
    </location>
</feature>
<keyword evidence="5 7" id="KW-0472">Membrane</keyword>
<keyword evidence="4 7" id="KW-1133">Transmembrane helix</keyword>
<keyword evidence="3 7" id="KW-0812">Transmembrane</keyword>
<protein>
    <submittedName>
        <fullName evidence="9">MotA/TolQ/ExbB proton channel family protein</fullName>
    </submittedName>
</protein>
<evidence type="ECO:0000256" key="6">
    <source>
        <dbReference type="RuleBase" id="RU004057"/>
    </source>
</evidence>
<dbReference type="RefSeq" id="WP_207986573.1">
    <property type="nucleotide sequence ID" value="NZ_CP071794.1"/>
</dbReference>
<reference evidence="9 10" key="1">
    <citation type="submission" date="2021-03" db="EMBL/GenBank/DDBJ databases">
        <title>Complete genome of Parasphingorhabdus_sp.JHSY0214.</title>
        <authorList>
            <person name="Yoo J.H."/>
            <person name="Bae J.W."/>
        </authorList>
    </citation>
    <scope>NUCLEOTIDE SEQUENCE [LARGE SCALE GENOMIC DNA]</scope>
    <source>
        <strain evidence="9 10">JHSY0214</strain>
    </source>
</reference>
<dbReference type="Pfam" id="PF01618">
    <property type="entry name" value="MotA_ExbB"/>
    <property type="match status" value="1"/>
</dbReference>
<keyword evidence="2" id="KW-1003">Cell membrane</keyword>
<organism evidence="9 10">
    <name type="scientific">Parasphingorhabdus cellanae</name>
    <dbReference type="NCBI Taxonomy" id="2806553"/>
    <lineage>
        <taxon>Bacteria</taxon>
        <taxon>Pseudomonadati</taxon>
        <taxon>Pseudomonadota</taxon>
        <taxon>Alphaproteobacteria</taxon>
        <taxon>Sphingomonadales</taxon>
        <taxon>Sphingomonadaceae</taxon>
        <taxon>Parasphingorhabdus</taxon>
    </lineage>
</organism>
<evidence type="ECO:0000259" key="8">
    <source>
        <dbReference type="Pfam" id="PF01618"/>
    </source>
</evidence>
<keyword evidence="10" id="KW-1185">Reference proteome</keyword>
<evidence type="ECO:0000256" key="2">
    <source>
        <dbReference type="ARBA" id="ARBA00022475"/>
    </source>
</evidence>
<keyword evidence="6" id="KW-0653">Protein transport</keyword>
<name>A0ABX7SZN8_9SPHN</name>
<evidence type="ECO:0000256" key="4">
    <source>
        <dbReference type="ARBA" id="ARBA00022989"/>
    </source>
</evidence>
<feature type="transmembrane region" description="Helical" evidence="7">
    <location>
        <begin position="22"/>
        <end position="44"/>
    </location>
</feature>
<evidence type="ECO:0000313" key="10">
    <source>
        <dbReference type="Proteomes" id="UP000663923"/>
    </source>
</evidence>
<evidence type="ECO:0000256" key="1">
    <source>
        <dbReference type="ARBA" id="ARBA00004651"/>
    </source>
</evidence>
<dbReference type="Proteomes" id="UP000663923">
    <property type="component" value="Chromosome"/>
</dbReference>
<evidence type="ECO:0000256" key="3">
    <source>
        <dbReference type="ARBA" id="ARBA00022692"/>
    </source>
</evidence>
<evidence type="ECO:0000256" key="5">
    <source>
        <dbReference type="ARBA" id="ARBA00023136"/>
    </source>
</evidence>
<comment type="subcellular location">
    <subcellularLocation>
        <location evidence="1">Cell membrane</location>
        <topology evidence="1">Multi-pass membrane protein</topology>
    </subcellularLocation>
    <subcellularLocation>
        <location evidence="6">Membrane</location>
        <topology evidence="6">Multi-pass membrane protein</topology>
    </subcellularLocation>
</comment>